<dbReference type="STRING" id="717774.Marme_4190"/>
<reference evidence="1 2" key="1">
    <citation type="journal article" date="2012" name="Stand. Genomic Sci.">
        <title>Complete genome sequence of the melanogenic marine bacterium Marinomonas mediterranea type strain (MMB-1(T)).</title>
        <authorList>
            <person name="Lucas-Elio P."/>
            <person name="Goodwin L."/>
            <person name="Woyke T."/>
            <person name="Pitluck S."/>
            <person name="Nolan M."/>
            <person name="Kyrpides N.C."/>
            <person name="Detter J.C."/>
            <person name="Copeland A."/>
            <person name="Teshima H."/>
            <person name="Bruce D."/>
            <person name="Detter C."/>
            <person name="Tapia R."/>
            <person name="Han S."/>
            <person name="Land M.L."/>
            <person name="Ivanova N."/>
            <person name="Mikhailova N."/>
            <person name="Johnston A.W."/>
            <person name="Sanchez-Amat A."/>
        </authorList>
    </citation>
    <scope>NUCLEOTIDE SEQUENCE [LARGE SCALE GENOMIC DNA]</scope>
    <source>
        <strain evidence="2">ATCC 700492 / JCM 21426 / NBRC 103028 / MMB-1</strain>
    </source>
</reference>
<dbReference type="OrthoDB" id="7064193at2"/>
<dbReference type="AlphaFoldDB" id="F2K1Q5"/>
<gene>
    <name evidence="1" type="ordered locus">Marme_4190</name>
</gene>
<dbReference type="Proteomes" id="UP000001062">
    <property type="component" value="Chromosome"/>
</dbReference>
<accession>F2K1Q5</accession>
<dbReference type="HOGENOM" id="CLU_2898953_0_0_6"/>
<evidence type="ECO:0008006" key="3">
    <source>
        <dbReference type="Google" id="ProtNLM"/>
    </source>
</evidence>
<evidence type="ECO:0000313" key="1">
    <source>
        <dbReference type="EMBL" id="ADZ93389.1"/>
    </source>
</evidence>
<name>F2K1Q5_MARM1</name>
<keyword evidence="2" id="KW-1185">Reference proteome</keyword>
<organism evidence="1 2">
    <name type="scientific">Marinomonas mediterranea (strain ATCC 700492 / JCM 21426 / NBRC 103028 / MMB-1)</name>
    <dbReference type="NCBI Taxonomy" id="717774"/>
    <lineage>
        <taxon>Bacteria</taxon>
        <taxon>Pseudomonadati</taxon>
        <taxon>Pseudomonadota</taxon>
        <taxon>Gammaproteobacteria</taxon>
        <taxon>Oceanospirillales</taxon>
        <taxon>Oceanospirillaceae</taxon>
        <taxon>Marinomonas</taxon>
    </lineage>
</organism>
<protein>
    <recommendedName>
        <fullName evidence="3">Tail X family protein</fullName>
    </recommendedName>
</protein>
<evidence type="ECO:0000313" key="2">
    <source>
        <dbReference type="Proteomes" id="UP000001062"/>
    </source>
</evidence>
<dbReference type="PATRIC" id="fig|717774.3.peg.4340"/>
<sequence length="62" mass="7013">MATYEVTKTTMRLDEVVMLYYGSLEQFTAVNEANPNLGLFLSRGDIVELPEQSAVVTEEVLW</sequence>
<dbReference type="RefSeq" id="WP_013663291.1">
    <property type="nucleotide sequence ID" value="NC_015276.1"/>
</dbReference>
<dbReference type="KEGG" id="mme:Marme_4190"/>
<dbReference type="EMBL" id="CP002583">
    <property type="protein sequence ID" value="ADZ93389.1"/>
    <property type="molecule type" value="Genomic_DNA"/>
</dbReference>
<proteinExistence type="predicted"/>